<dbReference type="Pfam" id="PF19315">
    <property type="entry name" value="MC_hydratase"/>
    <property type="match status" value="1"/>
</dbReference>
<dbReference type="SUPFAM" id="SSF54637">
    <property type="entry name" value="Thioesterase/thiol ester dehydrase-isomerase"/>
    <property type="match status" value="1"/>
</dbReference>
<dbReference type="STRING" id="1297742.A176_004230"/>
<dbReference type="EMBL" id="CP012109">
    <property type="protein sequence ID" value="AKQ67318.1"/>
    <property type="molecule type" value="Genomic_DNA"/>
</dbReference>
<dbReference type="PANTHER" id="PTHR43664:SF1">
    <property type="entry name" value="BETA-METHYLMALYL-COA DEHYDRATASE"/>
    <property type="match status" value="1"/>
</dbReference>
<dbReference type="RefSeq" id="WP_002634948.1">
    <property type="nucleotide sequence ID" value="NZ_CP012109.1"/>
</dbReference>
<dbReference type="KEGG" id="mym:A176_004230"/>
<organism evidence="1 2">
    <name type="scientific">Pseudomyxococcus hansupus</name>
    <dbReference type="NCBI Taxonomy" id="1297742"/>
    <lineage>
        <taxon>Bacteria</taxon>
        <taxon>Pseudomonadati</taxon>
        <taxon>Myxococcota</taxon>
        <taxon>Myxococcia</taxon>
        <taxon>Myxococcales</taxon>
        <taxon>Cystobacterineae</taxon>
        <taxon>Myxococcaceae</taxon>
        <taxon>Pseudomyxococcus</taxon>
    </lineage>
</organism>
<sequence>MEGTGITGYKQLGPQRYREVLGFHYEDFTVGDVFEHRPGRTVTEADNVLMNTLCMNPSPLHLDAAYCEQTVWGKPLISSLVTFSIVCGMSVRSTSGRATANLGWDKIRLTHPVFAGDTLYAESRILAKRLSSGRAGEGIITCETVGLTSKGEVFLSFERSFLVPTRERAVEERARY</sequence>
<gene>
    <name evidence="1" type="ORF">A176_004230</name>
</gene>
<keyword evidence="2" id="KW-1185">Reference proteome</keyword>
<protein>
    <submittedName>
        <fullName evidence="1">Putative transcriptional regulator</fullName>
    </submittedName>
</protein>
<dbReference type="Proteomes" id="UP000009026">
    <property type="component" value="Chromosome"/>
</dbReference>
<dbReference type="InterPro" id="IPR048274">
    <property type="entry name" value="MC_hydratase"/>
</dbReference>
<dbReference type="PANTHER" id="PTHR43664">
    <property type="entry name" value="MONOAMINE OXIDASE-RELATED"/>
    <property type="match status" value="1"/>
</dbReference>
<dbReference type="GO" id="GO:0016829">
    <property type="term" value="F:lyase activity"/>
    <property type="evidence" value="ECO:0007669"/>
    <property type="project" value="InterPro"/>
</dbReference>
<proteinExistence type="predicted"/>
<evidence type="ECO:0000313" key="2">
    <source>
        <dbReference type="Proteomes" id="UP000009026"/>
    </source>
</evidence>
<name>A0A0H4X0B2_9BACT</name>
<dbReference type="AlphaFoldDB" id="A0A0H4X0B2"/>
<dbReference type="PATRIC" id="fig|1297742.4.peg.4273"/>
<dbReference type="CDD" id="cd03451">
    <property type="entry name" value="FkbR2"/>
    <property type="match status" value="1"/>
</dbReference>
<dbReference type="InterPro" id="IPR052342">
    <property type="entry name" value="MCH/BMMD"/>
</dbReference>
<accession>A0A0H4X0B2</accession>
<dbReference type="Gene3D" id="3.10.129.10">
    <property type="entry name" value="Hotdog Thioesterase"/>
    <property type="match status" value="1"/>
</dbReference>
<dbReference type="InterPro" id="IPR029069">
    <property type="entry name" value="HotDog_dom_sf"/>
</dbReference>
<evidence type="ECO:0000313" key="1">
    <source>
        <dbReference type="EMBL" id="AKQ67318.1"/>
    </source>
</evidence>
<reference evidence="1 2" key="1">
    <citation type="journal article" date="2016" name="PLoS ONE">
        <title>Complete Genome Sequence and Comparative Genomics of a Novel Myxobacterium Myxococcus hansupus.</title>
        <authorList>
            <person name="Sharma G."/>
            <person name="Narwani T."/>
            <person name="Subramanian S."/>
        </authorList>
    </citation>
    <scope>NUCLEOTIDE SEQUENCE [LARGE SCALE GENOMIC DNA]</scope>
    <source>
        <strain evidence="2">mixupus</strain>
    </source>
</reference>
<dbReference type="eggNOG" id="COG2030">
    <property type="taxonomic scope" value="Bacteria"/>
</dbReference>
<dbReference type="OrthoDB" id="6703795at2"/>